<dbReference type="Proteomes" id="UP001501183">
    <property type="component" value="Unassembled WGS sequence"/>
</dbReference>
<evidence type="ECO:0000313" key="1">
    <source>
        <dbReference type="EMBL" id="GAA4483080.1"/>
    </source>
</evidence>
<keyword evidence="2" id="KW-1185">Reference proteome</keyword>
<name>A0ABP8P9K8_9NOCA</name>
<gene>
    <name evidence="1" type="ORF">GCM10023094_34130</name>
</gene>
<protein>
    <recommendedName>
        <fullName evidence="3">BON domain-containing protein</fullName>
    </recommendedName>
</protein>
<dbReference type="EMBL" id="BAABFB010000051">
    <property type="protein sequence ID" value="GAA4483080.1"/>
    <property type="molecule type" value="Genomic_DNA"/>
</dbReference>
<evidence type="ECO:0008006" key="3">
    <source>
        <dbReference type="Google" id="ProtNLM"/>
    </source>
</evidence>
<accession>A0ABP8P9K8</accession>
<organism evidence="1 2">
    <name type="scientific">Rhodococcus olei</name>
    <dbReference type="NCBI Taxonomy" id="2161675"/>
    <lineage>
        <taxon>Bacteria</taxon>
        <taxon>Bacillati</taxon>
        <taxon>Actinomycetota</taxon>
        <taxon>Actinomycetes</taxon>
        <taxon>Mycobacteriales</taxon>
        <taxon>Nocardiaceae</taxon>
        <taxon>Rhodococcus</taxon>
    </lineage>
</organism>
<comment type="caution">
    <text evidence="1">The sequence shown here is derived from an EMBL/GenBank/DDBJ whole genome shotgun (WGS) entry which is preliminary data.</text>
</comment>
<sequence>MIRVPSEFPRYIVTHLRRALAEDPRTRGLAIGVTLHGPCVHLSGRVTSQECRHALNIVLREHLPSAVVRNDVRVER</sequence>
<evidence type="ECO:0000313" key="2">
    <source>
        <dbReference type="Proteomes" id="UP001501183"/>
    </source>
</evidence>
<reference evidence="2" key="1">
    <citation type="journal article" date="2019" name="Int. J. Syst. Evol. Microbiol.">
        <title>The Global Catalogue of Microorganisms (GCM) 10K type strain sequencing project: providing services to taxonomists for standard genome sequencing and annotation.</title>
        <authorList>
            <consortium name="The Broad Institute Genomics Platform"/>
            <consortium name="The Broad Institute Genome Sequencing Center for Infectious Disease"/>
            <person name="Wu L."/>
            <person name="Ma J."/>
        </authorList>
    </citation>
    <scope>NUCLEOTIDE SEQUENCE [LARGE SCALE GENOMIC DNA]</scope>
    <source>
        <strain evidence="2">JCM 32206</strain>
    </source>
</reference>
<proteinExistence type="predicted"/>